<comment type="caution">
    <text evidence="3">The sequence shown here is derived from an EMBL/GenBank/DDBJ whole genome shotgun (WGS) entry which is preliminary data.</text>
</comment>
<keyword evidence="4" id="KW-1185">Reference proteome</keyword>
<feature type="region of interest" description="Disordered" evidence="1">
    <location>
        <begin position="1"/>
        <end position="51"/>
    </location>
</feature>
<name>A0ABU6XZF6_9FABA</name>
<feature type="domain" description="Retrotransposon gag" evidence="2">
    <location>
        <begin position="89"/>
        <end position="129"/>
    </location>
</feature>
<accession>A0ABU6XZF6</accession>
<organism evidence="3 4">
    <name type="scientific">Stylosanthes scabra</name>
    <dbReference type="NCBI Taxonomy" id="79078"/>
    <lineage>
        <taxon>Eukaryota</taxon>
        <taxon>Viridiplantae</taxon>
        <taxon>Streptophyta</taxon>
        <taxon>Embryophyta</taxon>
        <taxon>Tracheophyta</taxon>
        <taxon>Spermatophyta</taxon>
        <taxon>Magnoliopsida</taxon>
        <taxon>eudicotyledons</taxon>
        <taxon>Gunneridae</taxon>
        <taxon>Pentapetalae</taxon>
        <taxon>rosids</taxon>
        <taxon>fabids</taxon>
        <taxon>Fabales</taxon>
        <taxon>Fabaceae</taxon>
        <taxon>Papilionoideae</taxon>
        <taxon>50 kb inversion clade</taxon>
        <taxon>dalbergioids sensu lato</taxon>
        <taxon>Dalbergieae</taxon>
        <taxon>Pterocarpus clade</taxon>
        <taxon>Stylosanthes</taxon>
    </lineage>
</organism>
<dbReference type="Proteomes" id="UP001341840">
    <property type="component" value="Unassembled WGS sequence"/>
</dbReference>
<evidence type="ECO:0000313" key="3">
    <source>
        <dbReference type="EMBL" id="MED6202911.1"/>
    </source>
</evidence>
<feature type="non-terminal residue" evidence="3">
    <location>
        <position position="1"/>
    </location>
</feature>
<protein>
    <recommendedName>
        <fullName evidence="2">Retrotransposon gag domain-containing protein</fullName>
    </recommendedName>
</protein>
<proteinExistence type="predicted"/>
<evidence type="ECO:0000259" key="2">
    <source>
        <dbReference type="Pfam" id="PF03732"/>
    </source>
</evidence>
<sequence>INSMATAMRDSTAAMRESAAATDRAMEHMGRRNGNADNDGGGDEIDNGIGGNNKPMTLATFLKVNPPSFSGATTVTKADDWFREMERSLKYLPPSARTAKELELLQLKQGNMTVAEYTRKFEDLCRFSRMGQGNLAEFEE</sequence>
<dbReference type="Pfam" id="PF03732">
    <property type="entry name" value="Retrotrans_gag"/>
    <property type="match status" value="1"/>
</dbReference>
<evidence type="ECO:0000256" key="1">
    <source>
        <dbReference type="SAM" id="MobiDB-lite"/>
    </source>
</evidence>
<dbReference type="EMBL" id="JASCZI010217636">
    <property type="protein sequence ID" value="MED6202911.1"/>
    <property type="molecule type" value="Genomic_DNA"/>
</dbReference>
<dbReference type="InterPro" id="IPR005162">
    <property type="entry name" value="Retrotrans_gag_dom"/>
</dbReference>
<evidence type="ECO:0000313" key="4">
    <source>
        <dbReference type="Proteomes" id="UP001341840"/>
    </source>
</evidence>
<reference evidence="3 4" key="1">
    <citation type="journal article" date="2023" name="Plants (Basel)">
        <title>Bridging the Gap: Combining Genomics and Transcriptomics Approaches to Understand Stylosanthes scabra, an Orphan Legume from the Brazilian Caatinga.</title>
        <authorList>
            <person name="Ferreira-Neto J.R.C."/>
            <person name="da Silva M.D."/>
            <person name="Binneck E."/>
            <person name="de Melo N.F."/>
            <person name="da Silva R.H."/>
            <person name="de Melo A.L.T.M."/>
            <person name="Pandolfi V."/>
            <person name="Bustamante F.O."/>
            <person name="Brasileiro-Vidal A.C."/>
            <person name="Benko-Iseppon A.M."/>
        </authorList>
    </citation>
    <scope>NUCLEOTIDE SEQUENCE [LARGE SCALE GENOMIC DNA]</scope>
    <source>
        <tissue evidence="3">Leaves</tissue>
    </source>
</reference>
<gene>
    <name evidence="3" type="ORF">PIB30_110342</name>
</gene>